<dbReference type="EMBL" id="CAJNYT010003276">
    <property type="protein sequence ID" value="CAF3545864.1"/>
    <property type="molecule type" value="Genomic_DNA"/>
</dbReference>
<comment type="similarity">
    <text evidence="3">Belongs to the NEMF family.</text>
</comment>
<dbReference type="GO" id="GO:1990116">
    <property type="term" value="P:ribosome-associated ubiquitin-dependent protein catabolic process"/>
    <property type="evidence" value="ECO:0007669"/>
    <property type="project" value="TreeGrafter"/>
</dbReference>
<evidence type="ECO:0000256" key="8">
    <source>
        <dbReference type="SAM" id="MobiDB-lite"/>
    </source>
</evidence>
<feature type="compositionally biased region" description="Polar residues" evidence="8">
    <location>
        <begin position="674"/>
        <end position="685"/>
    </location>
</feature>
<organism evidence="11 12">
    <name type="scientific">Rotaria socialis</name>
    <dbReference type="NCBI Taxonomy" id="392032"/>
    <lineage>
        <taxon>Eukaryota</taxon>
        <taxon>Metazoa</taxon>
        <taxon>Spiralia</taxon>
        <taxon>Gnathifera</taxon>
        <taxon>Rotifera</taxon>
        <taxon>Eurotatoria</taxon>
        <taxon>Bdelloidea</taxon>
        <taxon>Philodinida</taxon>
        <taxon>Philodinidae</taxon>
        <taxon>Rotaria</taxon>
    </lineage>
</organism>
<keyword evidence="5 7" id="KW-0175">Coiled coil</keyword>
<reference evidence="11" key="1">
    <citation type="submission" date="2021-02" db="EMBL/GenBank/DDBJ databases">
        <authorList>
            <person name="Nowell W R."/>
        </authorList>
    </citation>
    <scope>NUCLEOTIDE SEQUENCE</scope>
</reference>
<feature type="compositionally biased region" description="Low complexity" evidence="8">
    <location>
        <begin position="828"/>
        <end position="839"/>
    </location>
</feature>
<evidence type="ECO:0000256" key="6">
    <source>
        <dbReference type="ARBA" id="ARBA00023242"/>
    </source>
</evidence>
<feature type="compositionally biased region" description="Basic and acidic residues" evidence="8">
    <location>
        <begin position="753"/>
        <end position="764"/>
    </location>
</feature>
<evidence type="ECO:0000259" key="9">
    <source>
        <dbReference type="Pfam" id="PF05670"/>
    </source>
</evidence>
<evidence type="ECO:0000313" key="12">
    <source>
        <dbReference type="Proteomes" id="UP000663872"/>
    </source>
</evidence>
<evidence type="ECO:0000256" key="7">
    <source>
        <dbReference type="SAM" id="Coils"/>
    </source>
</evidence>
<dbReference type="InterPro" id="IPR008532">
    <property type="entry name" value="NFACT_RNA-bd"/>
</dbReference>
<dbReference type="FunFam" id="2.30.310.10:FF:000001">
    <property type="entry name" value="Nuclear export mediator factor Nemf"/>
    <property type="match status" value="1"/>
</dbReference>
<evidence type="ECO:0000259" key="10">
    <source>
        <dbReference type="Pfam" id="PF11923"/>
    </source>
</evidence>
<gene>
    <name evidence="11" type="ORF">GRG538_LOCUS19991</name>
</gene>
<feature type="compositionally biased region" description="Basic and acidic residues" evidence="8">
    <location>
        <begin position="656"/>
        <end position="673"/>
    </location>
</feature>
<feature type="domain" description="NFACT protein C-terminal" evidence="10">
    <location>
        <begin position="885"/>
        <end position="977"/>
    </location>
</feature>
<dbReference type="GO" id="GO:0000049">
    <property type="term" value="F:tRNA binding"/>
    <property type="evidence" value="ECO:0007669"/>
    <property type="project" value="TreeGrafter"/>
</dbReference>
<evidence type="ECO:0000256" key="4">
    <source>
        <dbReference type="ARBA" id="ARBA00022490"/>
    </source>
</evidence>
<dbReference type="Gene3D" id="2.30.310.10">
    <property type="entry name" value="ibrinogen binding protein from staphylococcus aureus domain"/>
    <property type="match status" value="1"/>
</dbReference>
<dbReference type="AlphaFoldDB" id="A0A818JNK6"/>
<dbReference type="Proteomes" id="UP000663872">
    <property type="component" value="Unassembled WGS sequence"/>
</dbReference>
<dbReference type="GO" id="GO:0005737">
    <property type="term" value="C:cytoplasm"/>
    <property type="evidence" value="ECO:0007669"/>
    <property type="project" value="UniProtKB-SubCell"/>
</dbReference>
<evidence type="ECO:0000256" key="1">
    <source>
        <dbReference type="ARBA" id="ARBA00004123"/>
    </source>
</evidence>
<dbReference type="Pfam" id="PF05833">
    <property type="entry name" value="NFACT_N"/>
    <property type="match status" value="1"/>
</dbReference>
<feature type="compositionally biased region" description="Basic residues" evidence="8">
    <location>
        <begin position="788"/>
        <end position="799"/>
    </location>
</feature>
<proteinExistence type="inferred from homology"/>
<feature type="region of interest" description="Disordered" evidence="8">
    <location>
        <begin position="656"/>
        <end position="884"/>
    </location>
</feature>
<protein>
    <submittedName>
        <fullName evidence="11">Uncharacterized protein</fullName>
    </submittedName>
</protein>
<feature type="coiled-coil region" evidence="7">
    <location>
        <begin position="332"/>
        <end position="362"/>
    </location>
</feature>
<accession>A0A818JNK6</accession>
<dbReference type="GO" id="GO:0043023">
    <property type="term" value="F:ribosomal large subunit binding"/>
    <property type="evidence" value="ECO:0007669"/>
    <property type="project" value="TreeGrafter"/>
</dbReference>
<keyword evidence="6" id="KW-0539">Nucleus</keyword>
<feature type="domain" description="NFACT RNA-binding" evidence="9">
    <location>
        <begin position="517"/>
        <end position="627"/>
    </location>
</feature>
<feature type="compositionally biased region" description="Polar residues" evidence="8">
    <location>
        <begin position="852"/>
        <end position="862"/>
    </location>
</feature>
<dbReference type="GO" id="GO:0072344">
    <property type="term" value="P:rescue of stalled ribosome"/>
    <property type="evidence" value="ECO:0007669"/>
    <property type="project" value="TreeGrafter"/>
</dbReference>
<evidence type="ECO:0000256" key="2">
    <source>
        <dbReference type="ARBA" id="ARBA00004496"/>
    </source>
</evidence>
<comment type="caution">
    <text evidence="11">The sequence shown here is derived from an EMBL/GenBank/DDBJ whole genome shotgun (WGS) entry which is preliminary data.</text>
</comment>
<dbReference type="PANTHER" id="PTHR15239:SF6">
    <property type="entry name" value="RIBOSOME QUALITY CONTROL COMPLEX SUBUNIT NEMF"/>
    <property type="match status" value="1"/>
</dbReference>
<keyword evidence="4" id="KW-0963">Cytoplasm</keyword>
<feature type="compositionally biased region" description="Acidic residues" evidence="8">
    <location>
        <begin position="692"/>
        <end position="721"/>
    </location>
</feature>
<comment type="subcellular location">
    <subcellularLocation>
        <location evidence="2">Cytoplasm</location>
    </subcellularLocation>
    <subcellularLocation>
        <location evidence="1">Nucleus</location>
    </subcellularLocation>
</comment>
<dbReference type="GO" id="GO:1990112">
    <property type="term" value="C:RQC complex"/>
    <property type="evidence" value="ECO:0007669"/>
    <property type="project" value="TreeGrafter"/>
</dbReference>
<feature type="compositionally biased region" description="Low complexity" evidence="8">
    <location>
        <begin position="769"/>
        <end position="779"/>
    </location>
</feature>
<dbReference type="Pfam" id="PF11923">
    <property type="entry name" value="NFACT-C"/>
    <property type="match status" value="1"/>
</dbReference>
<dbReference type="InterPro" id="IPR051608">
    <property type="entry name" value="RQC_Subunit_NEMF"/>
</dbReference>
<evidence type="ECO:0000256" key="3">
    <source>
        <dbReference type="ARBA" id="ARBA00008318"/>
    </source>
</evidence>
<dbReference type="Pfam" id="PF05670">
    <property type="entry name" value="NFACT-R_1"/>
    <property type="match status" value="1"/>
</dbReference>
<dbReference type="NCBIfam" id="NF041120">
    <property type="entry name" value="RqcH_arch"/>
    <property type="match status" value="1"/>
</dbReference>
<sequence>MPAKKTRFTTLDLKACIAAVRKRFAGVRVVNIYDVDNKTYLIKFSKPDDKGVLLIESGIRIHTTEFDWPKGLIPSGFAMKLRKHLKSRRLESIEQLGMDRIIDIQFGSGEAAYHLIVELYDKGNIILTDFNYVILSLIRKRTDATTDERFAVNEKYPIEGVKQPEDLLSLEKFIEILKNAQPNESIKKILNPLLPFGSAVLDECLLKAGLNNENSTLGKTFNIEQDAPKLHEQLIQAMDYLKQADTGEYAPKLHEQLIQAMDYLKQADTGECKGYVTYRQEGSASLLSYEEFHPFLFKQLESKPYIELPTFDRAVDEFFSKLEAQRVDGQIVQKERDALKKLENVKKDHQKRLDELKSTQNEDVRKAYLIEINADLVTRAMAAINTAVANQMSWPEIEELVDDAKQSGDPTARAIHSIKFDINHLTLLLRDPFGDGSDIEKNAGAPAKIDVDLSLTAFANAKRYFDHKKQSSQKQMRTLEAGEKAIKSASKKTNELLKEVERVATVTKARKVFWFEKFYWFISSDNYIVLGGRDQQQNDLLVKRHLRAGDLYVHADLHGATSVIIKNPTGNEVPPRTLQEAGLLACCHSAAWEAKVPAPAYWVKHDQVSKTAPTGEYITTGAFMIRGKRNYLPSAPLNFGFALLFKFDESDQAAIDRHGDERKPKTTLDEQDLKQASNIETQESIAETALELSDEEDDENEPDEQEKEQEQEGEQTVEDNQESASNAPAASSSDDNENEDDTSAYPDTQLTYAEEKPVKVDNNQKKAPKNQQKPPVVKPTSANQPLKRGQRTRLKKIKEKYKDQDEEDRLVRMQLLGSAGNEAKKKQQQLLQQQQQQKLQNKENRKKKEPTQSRPQSSTTASAFIDDDEGEQQEDEEEKAKRLSEDARLLSTLTGQPVADDPLTNVIGVCAPWVTLNNYKYKVKVLPGGLGKKGKNVQAALKFFAMDRTATQLEKDLIKIVKDQEVSRNLPSGKVKFVLPSYVKLK</sequence>
<dbReference type="PANTHER" id="PTHR15239">
    <property type="entry name" value="NUCLEAR EXPORT MEDIATOR FACTOR NEMF"/>
    <property type="match status" value="1"/>
</dbReference>
<dbReference type="InterPro" id="IPR021846">
    <property type="entry name" value="NFACT-C"/>
</dbReference>
<name>A0A818JNK6_9BILA</name>
<evidence type="ECO:0000313" key="11">
    <source>
        <dbReference type="EMBL" id="CAF3545864.1"/>
    </source>
</evidence>
<dbReference type="GO" id="GO:0005634">
    <property type="term" value="C:nucleus"/>
    <property type="evidence" value="ECO:0007669"/>
    <property type="project" value="UniProtKB-SubCell"/>
</dbReference>
<feature type="compositionally biased region" description="Acidic residues" evidence="8">
    <location>
        <begin position="865"/>
        <end position="877"/>
    </location>
</feature>
<evidence type="ECO:0000256" key="5">
    <source>
        <dbReference type="ARBA" id="ARBA00023054"/>
    </source>
</evidence>
<feature type="compositionally biased region" description="Low complexity" evidence="8">
    <location>
        <begin position="723"/>
        <end position="733"/>
    </location>
</feature>